<sequence>MDAPADLVGRTHRALRAVAAHEPGGATTTAVARAAGLPRPTVHRLLTSLQGVGLVEREPETDHWVLGPELYFLGVAAGRRYDVTEAALPVVRRLALATGESAFFSARRGEETICLIREDGPFPIRSHVLFEGARFPLGVVSAGMVILAHLPEREVADYLRHVDLTADYGPQHAPAEIRRHIAATRKNGYALNPGLVVEGSWGLAAAVFDQAGSPRWALTLTGVEHRFGAARVPQLGALLLREAHALSETLARRS</sequence>
<dbReference type="Gene3D" id="1.10.10.10">
    <property type="entry name" value="Winged helix-like DNA-binding domain superfamily/Winged helix DNA-binding domain"/>
    <property type="match status" value="1"/>
</dbReference>
<dbReference type="STRING" id="546364.SAMN04489730_4633"/>
<dbReference type="PROSITE" id="PS51077">
    <property type="entry name" value="HTH_ICLR"/>
    <property type="match status" value="1"/>
</dbReference>
<evidence type="ECO:0000256" key="3">
    <source>
        <dbReference type="ARBA" id="ARBA00023163"/>
    </source>
</evidence>
<accession>A0A1K1S3S3</accession>
<proteinExistence type="predicted"/>
<dbReference type="SUPFAM" id="SSF55781">
    <property type="entry name" value="GAF domain-like"/>
    <property type="match status" value="1"/>
</dbReference>
<dbReference type="InterPro" id="IPR005471">
    <property type="entry name" value="Tscrpt_reg_IclR_N"/>
</dbReference>
<dbReference type="Pfam" id="PF09339">
    <property type="entry name" value="HTH_IclR"/>
    <property type="match status" value="1"/>
</dbReference>
<name>A0A1K1S3S3_9PSEU</name>
<dbReference type="SMART" id="SM00346">
    <property type="entry name" value="HTH_ICLR"/>
    <property type="match status" value="1"/>
</dbReference>
<dbReference type="InterPro" id="IPR014757">
    <property type="entry name" value="Tscrpt_reg_IclR_C"/>
</dbReference>
<dbReference type="SUPFAM" id="SSF46785">
    <property type="entry name" value="Winged helix' DNA-binding domain"/>
    <property type="match status" value="1"/>
</dbReference>
<dbReference type="InterPro" id="IPR029016">
    <property type="entry name" value="GAF-like_dom_sf"/>
</dbReference>
<feature type="domain" description="HTH iclR-type" evidence="4">
    <location>
        <begin position="5"/>
        <end position="68"/>
    </location>
</feature>
<evidence type="ECO:0000313" key="7">
    <source>
        <dbReference type="Proteomes" id="UP000182740"/>
    </source>
</evidence>
<dbReference type="InterPro" id="IPR050707">
    <property type="entry name" value="HTH_MetabolicPath_Reg"/>
</dbReference>
<dbReference type="Pfam" id="PF01614">
    <property type="entry name" value="IclR_C"/>
    <property type="match status" value="1"/>
</dbReference>
<organism evidence="6 7">
    <name type="scientific">Amycolatopsis australiensis</name>
    <dbReference type="NCBI Taxonomy" id="546364"/>
    <lineage>
        <taxon>Bacteria</taxon>
        <taxon>Bacillati</taxon>
        <taxon>Actinomycetota</taxon>
        <taxon>Actinomycetes</taxon>
        <taxon>Pseudonocardiales</taxon>
        <taxon>Pseudonocardiaceae</taxon>
        <taxon>Amycolatopsis</taxon>
    </lineage>
</organism>
<dbReference type="Gene3D" id="3.30.450.40">
    <property type="match status" value="1"/>
</dbReference>
<dbReference type="PANTHER" id="PTHR30136:SF39">
    <property type="entry name" value="TRANSCRIPTIONAL REGULATORY PROTEIN"/>
    <property type="match status" value="1"/>
</dbReference>
<dbReference type="Proteomes" id="UP000182740">
    <property type="component" value="Unassembled WGS sequence"/>
</dbReference>
<dbReference type="PANTHER" id="PTHR30136">
    <property type="entry name" value="HELIX-TURN-HELIX TRANSCRIPTIONAL REGULATOR, ICLR FAMILY"/>
    <property type="match status" value="1"/>
</dbReference>
<keyword evidence="2 6" id="KW-0238">DNA-binding</keyword>
<evidence type="ECO:0000256" key="1">
    <source>
        <dbReference type="ARBA" id="ARBA00023015"/>
    </source>
</evidence>
<dbReference type="GO" id="GO:0003677">
    <property type="term" value="F:DNA binding"/>
    <property type="evidence" value="ECO:0007669"/>
    <property type="project" value="UniProtKB-KW"/>
</dbReference>
<reference evidence="7" key="1">
    <citation type="submission" date="2016-11" db="EMBL/GenBank/DDBJ databases">
        <authorList>
            <person name="Varghese N."/>
            <person name="Submissions S."/>
        </authorList>
    </citation>
    <scope>NUCLEOTIDE SEQUENCE [LARGE SCALE GENOMIC DNA]</scope>
    <source>
        <strain evidence="7">DSM 44671</strain>
    </source>
</reference>
<evidence type="ECO:0000259" key="5">
    <source>
        <dbReference type="PROSITE" id="PS51078"/>
    </source>
</evidence>
<keyword evidence="3" id="KW-0804">Transcription</keyword>
<keyword evidence="7" id="KW-1185">Reference proteome</keyword>
<dbReference type="GO" id="GO:0003700">
    <property type="term" value="F:DNA-binding transcription factor activity"/>
    <property type="evidence" value="ECO:0007669"/>
    <property type="project" value="TreeGrafter"/>
</dbReference>
<evidence type="ECO:0000256" key="2">
    <source>
        <dbReference type="ARBA" id="ARBA00023125"/>
    </source>
</evidence>
<keyword evidence="1" id="KW-0805">Transcription regulation</keyword>
<gene>
    <name evidence="6" type="ORF">SAMN04489730_4633</name>
</gene>
<evidence type="ECO:0000259" key="4">
    <source>
        <dbReference type="PROSITE" id="PS51077"/>
    </source>
</evidence>
<dbReference type="EMBL" id="FPJG01000006">
    <property type="protein sequence ID" value="SFW78993.1"/>
    <property type="molecule type" value="Genomic_DNA"/>
</dbReference>
<protein>
    <submittedName>
        <fullName evidence="6">DNA-binding transcriptional regulator, IclR family</fullName>
    </submittedName>
</protein>
<dbReference type="OrthoDB" id="9807558at2"/>
<dbReference type="RefSeq" id="WP_072478227.1">
    <property type="nucleotide sequence ID" value="NZ_FPJG01000006.1"/>
</dbReference>
<dbReference type="AlphaFoldDB" id="A0A1K1S3S3"/>
<dbReference type="GO" id="GO:0045892">
    <property type="term" value="P:negative regulation of DNA-templated transcription"/>
    <property type="evidence" value="ECO:0007669"/>
    <property type="project" value="TreeGrafter"/>
</dbReference>
<dbReference type="InterPro" id="IPR036390">
    <property type="entry name" value="WH_DNA-bd_sf"/>
</dbReference>
<evidence type="ECO:0000313" key="6">
    <source>
        <dbReference type="EMBL" id="SFW78993.1"/>
    </source>
</evidence>
<dbReference type="PROSITE" id="PS51078">
    <property type="entry name" value="ICLR_ED"/>
    <property type="match status" value="1"/>
</dbReference>
<dbReference type="InterPro" id="IPR036388">
    <property type="entry name" value="WH-like_DNA-bd_sf"/>
</dbReference>
<feature type="domain" description="IclR-ED" evidence="5">
    <location>
        <begin position="69"/>
        <end position="252"/>
    </location>
</feature>